<dbReference type="Gene3D" id="1.20.1330.10">
    <property type="entry name" value="f41 fragment of flagellin, N-terminal domain"/>
    <property type="match status" value="1"/>
</dbReference>
<dbReference type="EMBL" id="LDPZ01000113">
    <property type="protein sequence ID" value="KTQ76845.1"/>
    <property type="molecule type" value="Genomic_DNA"/>
</dbReference>
<feature type="non-terminal residue" evidence="2">
    <location>
        <position position="1"/>
    </location>
</feature>
<dbReference type="RefSeq" id="WP_058636947.1">
    <property type="nucleotide sequence ID" value="NZ_LDPZ01000113.1"/>
</dbReference>
<evidence type="ECO:0000313" key="3">
    <source>
        <dbReference type="Proteomes" id="UP000078272"/>
    </source>
</evidence>
<organism evidence="2 3">
    <name type="scientific">Aureimonas ureilytica</name>
    <dbReference type="NCBI Taxonomy" id="401562"/>
    <lineage>
        <taxon>Bacteria</taxon>
        <taxon>Pseudomonadati</taxon>
        <taxon>Pseudomonadota</taxon>
        <taxon>Alphaproteobacteria</taxon>
        <taxon>Hyphomicrobiales</taxon>
        <taxon>Aurantimonadaceae</taxon>
        <taxon>Aureimonas</taxon>
    </lineage>
</organism>
<dbReference type="SUPFAM" id="SSF64518">
    <property type="entry name" value="Phase 1 flagellin"/>
    <property type="match status" value="1"/>
</dbReference>
<sequence length="557" mass="55555">KSVVASFSRDATGSVSIGTIAVDASQVALFDANADVTKAGIVDAKADLVSSTGKQLAYGGTNTTAVGNSSSAGLVKGSGTGVTAAALTGNGVIATKGEGAFTGTFASTVIAGSDKVTFTFDLKGINASTGAQTTTAKTLDIVTGDVTAVGNGDTTVNSVGELVAAFNHAAAAVPDTTYEAYSDGGVFKIRSTTTGDTSGIKLTSIAGSGSATNMGLSVADTNIHMGVGGAKATTSNLDISGLATTDKIQFSFKFDGGATQTYNVARGADLAALVSNLNAASGFSSYAIASVSGSDIVFTGKSLGADKTISLTGVTYTDSSDVSKELATATNMPYSTKAKVVNAAFTGPITLDADDKIQFDLTVNGGASKLVTIDKATIDSVISGGLGTINTAANYATVLNKALSNAGFTNVTASVGTIGSDAGKVLFTTTDRGSATSINIGEVSATKGAKQISVDAMDISSSSMTALGADTDDKVREVITAYISVVNSAINKVTSAAASLGSVASRVDLQKTFVNTLMDTIDKGVGNLIDADMTEESTKLQALQVKQQLGTQALSIA</sequence>
<dbReference type="InterPro" id="IPR046358">
    <property type="entry name" value="Flagellin_C"/>
</dbReference>
<feature type="domain" description="Flagellin C-terminal" evidence="1">
    <location>
        <begin position="484"/>
        <end position="557"/>
    </location>
</feature>
<feature type="non-terminal residue" evidence="2">
    <location>
        <position position="557"/>
    </location>
</feature>
<comment type="caution">
    <text evidence="2">The sequence shown here is derived from an EMBL/GenBank/DDBJ whole genome shotgun (WGS) entry which is preliminary data.</text>
</comment>
<evidence type="ECO:0000313" key="2">
    <source>
        <dbReference type="EMBL" id="KTQ76845.1"/>
    </source>
</evidence>
<dbReference type="Pfam" id="PF00700">
    <property type="entry name" value="Flagellin_C"/>
    <property type="match status" value="1"/>
</dbReference>
<evidence type="ECO:0000259" key="1">
    <source>
        <dbReference type="Pfam" id="PF00700"/>
    </source>
</evidence>
<dbReference type="Proteomes" id="UP000078272">
    <property type="component" value="Unassembled WGS sequence"/>
</dbReference>
<gene>
    <name evidence="2" type="ORF">NS226_23210</name>
</gene>
<name>A0A175QRE0_9HYPH</name>
<dbReference type="AlphaFoldDB" id="A0A175QRE0"/>
<proteinExistence type="predicted"/>
<accession>A0A175QRE0</accession>
<protein>
    <recommendedName>
        <fullName evidence="1">Flagellin C-terminal domain-containing protein</fullName>
    </recommendedName>
</protein>
<reference evidence="2 3" key="1">
    <citation type="journal article" date="2016" name="Front. Microbiol.">
        <title>Genomic Resource of Rice Seed Associated Bacteria.</title>
        <authorList>
            <person name="Midha S."/>
            <person name="Bansal K."/>
            <person name="Sharma S."/>
            <person name="Kumar N."/>
            <person name="Patil P.P."/>
            <person name="Chaudhry V."/>
            <person name="Patil P.B."/>
        </authorList>
    </citation>
    <scope>NUCLEOTIDE SEQUENCE [LARGE SCALE GENOMIC DNA]</scope>
    <source>
        <strain evidence="2 3">NS226</strain>
    </source>
</reference>